<dbReference type="SUPFAM" id="SSF53098">
    <property type="entry name" value="Ribonuclease H-like"/>
    <property type="match status" value="1"/>
</dbReference>
<dbReference type="PRINTS" id="PR00380">
    <property type="entry name" value="KINESINHEAVY"/>
</dbReference>
<sequence length="840" mass="95496">MATENIVVAVRMRPLIPREVEKNEIYWKAEPPTTICQITTSEKPAVYSFDHVFDSKVENEYIYQEICSGIVRSVVDGFNGTIFAYGQTSSGKTFTMLGDKEKNVQGIMHYAIEDLFELIQNMTDREFLLRVSYMEIYNETVRDLLTGEDNLKLQEENGQIKVNGLQEKLVQKPEQILHFMKSGECRRRTGETRMNEKSSRSHAIFRMIIESCVRGVEDAAVNVSQFNLVDLAGSERARHTGATGTRFKESVKINQSLLSLGQVIRQLSENENQFISYRDSKLTRILQNSLGGNSLTAIICTVTAACFDETQSTLKFAERAKHIRNTPQVNEVLTEQALLKQYANKIKKLTAELEATKEEKSQQNRNLQEKIKYLEKQFVFQMNPLKAKSNRRETWGGTLDAARFRLQISSQNSFKNRTSFSRSRVGSCNLSILEEQCEDADGDEMFFPHQSAQQLKGSKRSSNSKRNSSLLPTADVAVQVEALADEEKQKKRKNNQRFSKEYSEKWPRLIPGKEGYARCSVCNTEFSITHGGKDDCRRHVSGPKHSDFVKAQLQQQSISNFYPSKLEENGVIKAETLFVRFLIEHNIPLAASDHSGVLFTRMFPDSDIAKKFSCGHTKTHAIAAITAETYREKLVNKLRSGLFSLSTDGSNDISDKKLYPLVINFFDDEKGQKVVTSLLSLSESSNNTGEGIFNLIDAEFQKFQLKWENCIAFGADNTNTMAGCNKGVLGLFKKKQPNLKFIGCPCHLIHLAAQKAANSLAFDVEGILIKLFYYLEKSSKRKSEFKNCQVLSDVKIHKIFKHVRTRWLSLENALTRLIEQWVPLQIFFANSNVMKDNENY</sequence>
<dbReference type="SUPFAM" id="SSF52540">
    <property type="entry name" value="P-loop containing nucleoside triphosphate hydrolases"/>
    <property type="match status" value="1"/>
</dbReference>
<gene>
    <name evidence="12" type="primary">CENPE_0</name>
    <name evidence="12" type="ORF">AVEN_192539_1</name>
</gene>
<dbReference type="GO" id="GO:0003777">
    <property type="term" value="F:microtubule motor activity"/>
    <property type="evidence" value="ECO:0007669"/>
    <property type="project" value="InterPro"/>
</dbReference>
<comment type="caution">
    <text evidence="12">The sequence shown here is derived from an EMBL/GenBank/DDBJ whole genome shotgun (WGS) entry which is preliminary data.</text>
</comment>
<dbReference type="InterPro" id="IPR012337">
    <property type="entry name" value="RNaseH-like_sf"/>
</dbReference>
<feature type="domain" description="Kinesin motor" evidence="11">
    <location>
        <begin position="5"/>
        <end position="323"/>
    </location>
</feature>
<keyword evidence="8" id="KW-0493">Microtubule</keyword>
<dbReference type="PANTHER" id="PTHR47968:SF75">
    <property type="entry name" value="CENTROMERE-ASSOCIATED PROTEIN E"/>
    <property type="match status" value="1"/>
</dbReference>
<dbReference type="GO" id="GO:0005874">
    <property type="term" value="C:microtubule"/>
    <property type="evidence" value="ECO:0007669"/>
    <property type="project" value="UniProtKB-KW"/>
</dbReference>
<dbReference type="PANTHER" id="PTHR47968">
    <property type="entry name" value="CENTROMERE PROTEIN E"/>
    <property type="match status" value="1"/>
</dbReference>
<evidence type="ECO:0000256" key="5">
    <source>
        <dbReference type="ARBA" id="ARBA00023175"/>
    </source>
</evidence>
<dbReference type="InterPro" id="IPR036961">
    <property type="entry name" value="Kinesin_motor_dom_sf"/>
</dbReference>
<keyword evidence="13" id="KW-1185">Reference proteome</keyword>
<name>A0A4Y2FU09_ARAVE</name>
<dbReference type="InterPro" id="IPR027417">
    <property type="entry name" value="P-loop_NTPase"/>
</dbReference>
<keyword evidence="4 9" id="KW-0175">Coiled coil</keyword>
<dbReference type="InterPro" id="IPR019821">
    <property type="entry name" value="Kinesin_motor_CS"/>
</dbReference>
<evidence type="ECO:0000256" key="9">
    <source>
        <dbReference type="SAM" id="Coils"/>
    </source>
</evidence>
<reference evidence="12 13" key="1">
    <citation type="journal article" date="2019" name="Sci. Rep.">
        <title>Orb-weaving spider Araneus ventricosus genome elucidates the spidroin gene catalogue.</title>
        <authorList>
            <person name="Kono N."/>
            <person name="Nakamura H."/>
            <person name="Ohtoshi R."/>
            <person name="Moran D.A.P."/>
            <person name="Shinohara A."/>
            <person name="Yoshida Y."/>
            <person name="Fujiwara M."/>
            <person name="Mori M."/>
            <person name="Tomita M."/>
            <person name="Arakawa K."/>
        </authorList>
    </citation>
    <scope>NUCLEOTIDE SEQUENCE [LARGE SCALE GENOMIC DNA]</scope>
</reference>
<feature type="region of interest" description="Disordered" evidence="10">
    <location>
        <begin position="451"/>
        <end position="471"/>
    </location>
</feature>
<dbReference type="GO" id="GO:0008017">
    <property type="term" value="F:microtubule binding"/>
    <property type="evidence" value="ECO:0007669"/>
    <property type="project" value="InterPro"/>
</dbReference>
<evidence type="ECO:0000256" key="1">
    <source>
        <dbReference type="ARBA" id="ARBA00004245"/>
    </source>
</evidence>
<keyword evidence="6" id="KW-0206">Cytoskeleton</keyword>
<keyword evidence="6" id="KW-0963">Cytoplasm</keyword>
<comment type="similarity">
    <text evidence="7 8">Belongs to the TRAFAC class myosin-kinesin ATPase superfamily. Kinesin family.</text>
</comment>
<keyword evidence="5 7" id="KW-0505">Motor protein</keyword>
<dbReference type="InterPro" id="IPR027640">
    <property type="entry name" value="Kinesin-like_fam"/>
</dbReference>
<dbReference type="AlphaFoldDB" id="A0A4Y2FU09"/>
<evidence type="ECO:0000313" key="12">
    <source>
        <dbReference type="EMBL" id="GBM44507.1"/>
    </source>
</evidence>
<feature type="binding site" evidence="7">
    <location>
        <begin position="86"/>
        <end position="93"/>
    </location>
    <ligand>
        <name>ATP</name>
        <dbReference type="ChEBI" id="CHEBI:30616"/>
    </ligand>
</feature>
<evidence type="ECO:0000256" key="3">
    <source>
        <dbReference type="ARBA" id="ARBA00022840"/>
    </source>
</evidence>
<proteinExistence type="inferred from homology"/>
<dbReference type="GO" id="GO:0000278">
    <property type="term" value="P:mitotic cell cycle"/>
    <property type="evidence" value="ECO:0007669"/>
    <property type="project" value="TreeGrafter"/>
</dbReference>
<dbReference type="PROSITE" id="PS50067">
    <property type="entry name" value="KINESIN_MOTOR_2"/>
    <property type="match status" value="1"/>
</dbReference>
<dbReference type="Proteomes" id="UP000499080">
    <property type="component" value="Unassembled WGS sequence"/>
</dbReference>
<comment type="subcellular location">
    <subcellularLocation>
        <location evidence="1">Cytoplasm</location>
        <location evidence="1">Cytoskeleton</location>
    </subcellularLocation>
</comment>
<dbReference type="GO" id="GO:0007018">
    <property type="term" value="P:microtubule-based movement"/>
    <property type="evidence" value="ECO:0007669"/>
    <property type="project" value="InterPro"/>
</dbReference>
<dbReference type="GO" id="GO:0005524">
    <property type="term" value="F:ATP binding"/>
    <property type="evidence" value="ECO:0007669"/>
    <property type="project" value="UniProtKB-UniRule"/>
</dbReference>
<organism evidence="12 13">
    <name type="scientific">Araneus ventricosus</name>
    <name type="common">Orbweaver spider</name>
    <name type="synonym">Epeira ventricosa</name>
    <dbReference type="NCBI Taxonomy" id="182803"/>
    <lineage>
        <taxon>Eukaryota</taxon>
        <taxon>Metazoa</taxon>
        <taxon>Ecdysozoa</taxon>
        <taxon>Arthropoda</taxon>
        <taxon>Chelicerata</taxon>
        <taxon>Arachnida</taxon>
        <taxon>Araneae</taxon>
        <taxon>Araneomorphae</taxon>
        <taxon>Entelegynae</taxon>
        <taxon>Araneoidea</taxon>
        <taxon>Araneidae</taxon>
        <taxon>Araneus</taxon>
    </lineage>
</organism>
<keyword evidence="3 7" id="KW-0067">ATP-binding</keyword>
<evidence type="ECO:0000256" key="10">
    <source>
        <dbReference type="SAM" id="MobiDB-lite"/>
    </source>
</evidence>
<evidence type="ECO:0000256" key="4">
    <source>
        <dbReference type="ARBA" id="ARBA00023054"/>
    </source>
</evidence>
<dbReference type="SMART" id="SM00129">
    <property type="entry name" value="KISc"/>
    <property type="match status" value="1"/>
</dbReference>
<dbReference type="InterPro" id="IPR001752">
    <property type="entry name" value="Kinesin_motor_dom"/>
</dbReference>
<evidence type="ECO:0000259" key="11">
    <source>
        <dbReference type="PROSITE" id="PS50067"/>
    </source>
</evidence>
<evidence type="ECO:0000256" key="2">
    <source>
        <dbReference type="ARBA" id="ARBA00022741"/>
    </source>
</evidence>
<accession>A0A4Y2FU09</accession>
<dbReference type="OrthoDB" id="6428181at2759"/>
<feature type="coiled-coil region" evidence="9">
    <location>
        <begin position="332"/>
        <end position="377"/>
    </location>
</feature>
<evidence type="ECO:0000256" key="6">
    <source>
        <dbReference type="ARBA" id="ARBA00023212"/>
    </source>
</evidence>
<dbReference type="Gene3D" id="3.40.850.10">
    <property type="entry name" value="Kinesin motor domain"/>
    <property type="match status" value="1"/>
</dbReference>
<evidence type="ECO:0000313" key="13">
    <source>
        <dbReference type="Proteomes" id="UP000499080"/>
    </source>
</evidence>
<dbReference type="EMBL" id="BGPR01001068">
    <property type="protein sequence ID" value="GBM44507.1"/>
    <property type="molecule type" value="Genomic_DNA"/>
</dbReference>
<dbReference type="FunFam" id="3.40.850.10:FF:000177">
    <property type="entry name" value="Kinesin-like protein"/>
    <property type="match status" value="1"/>
</dbReference>
<evidence type="ECO:0000256" key="8">
    <source>
        <dbReference type="RuleBase" id="RU000394"/>
    </source>
</evidence>
<keyword evidence="2 7" id="KW-0547">Nucleotide-binding</keyword>
<dbReference type="Pfam" id="PF00225">
    <property type="entry name" value="Kinesin"/>
    <property type="match status" value="1"/>
</dbReference>
<dbReference type="PROSITE" id="PS00411">
    <property type="entry name" value="KINESIN_MOTOR_1"/>
    <property type="match status" value="1"/>
</dbReference>
<evidence type="ECO:0000256" key="7">
    <source>
        <dbReference type="PROSITE-ProRule" id="PRU00283"/>
    </source>
</evidence>
<protein>
    <recommendedName>
        <fullName evidence="8">Kinesin-like protein</fullName>
    </recommendedName>
</protein>